<dbReference type="Gene3D" id="3.30.420.40">
    <property type="match status" value="3"/>
</dbReference>
<accession>A0A844Z1W7</accession>
<evidence type="ECO:0000256" key="6">
    <source>
        <dbReference type="HAMAP-Rule" id="MF_02207"/>
    </source>
</evidence>
<keyword evidence="3 6" id="KW-0067">ATP-binding</keyword>
<dbReference type="OrthoDB" id="7467279at2"/>
<dbReference type="GO" id="GO:0000902">
    <property type="term" value="P:cell morphogenesis"/>
    <property type="evidence" value="ECO:0007669"/>
    <property type="project" value="InterPro"/>
</dbReference>
<dbReference type="PANTHER" id="PTHR42749">
    <property type="entry name" value="CELL SHAPE-DETERMINING PROTEIN MREB"/>
    <property type="match status" value="1"/>
</dbReference>
<dbReference type="Proteomes" id="UP000466966">
    <property type="component" value="Unassembled WGS sequence"/>
</dbReference>
<keyword evidence="1 6" id="KW-0963">Cytoplasm</keyword>
<protein>
    <recommendedName>
        <fullName evidence="6">Cell shape-determining protein MreB</fullName>
    </recommendedName>
</protein>
<dbReference type="EMBL" id="WTYV01000007">
    <property type="protein sequence ID" value="MXO72981.1"/>
    <property type="molecule type" value="Genomic_DNA"/>
</dbReference>
<dbReference type="Pfam" id="PF06723">
    <property type="entry name" value="MreB_Mbl"/>
    <property type="match status" value="1"/>
</dbReference>
<keyword evidence="8" id="KW-1185">Reference proteome</keyword>
<dbReference type="PRINTS" id="PR01652">
    <property type="entry name" value="SHAPEPROTEIN"/>
</dbReference>
<evidence type="ECO:0000256" key="1">
    <source>
        <dbReference type="ARBA" id="ARBA00022490"/>
    </source>
</evidence>
<proteinExistence type="inferred from homology"/>
<comment type="subcellular location">
    <subcellularLocation>
        <location evidence="6">Cytoplasm</location>
    </subcellularLocation>
    <text evidence="6">Membrane-associated.</text>
</comment>
<dbReference type="InterPro" id="IPR043129">
    <property type="entry name" value="ATPase_NBD"/>
</dbReference>
<dbReference type="RefSeq" id="WP_160772918.1">
    <property type="nucleotide sequence ID" value="NZ_WTYV01000007.1"/>
</dbReference>
<comment type="subunit">
    <text evidence="6">Forms polymers.</text>
</comment>
<dbReference type="SUPFAM" id="SSF53067">
    <property type="entry name" value="Actin-like ATPase domain"/>
    <property type="match status" value="2"/>
</dbReference>
<dbReference type="InterPro" id="IPR056546">
    <property type="entry name" value="MreB_MamK-like"/>
</dbReference>
<name>A0A844Z1W7_9SPHN</name>
<keyword evidence="4 6" id="KW-0133">Cell shape</keyword>
<dbReference type="InterPro" id="IPR004753">
    <property type="entry name" value="MreB"/>
</dbReference>
<comment type="similarity">
    <text evidence="5 6">Belongs to the FtsA/MreB family.</text>
</comment>
<feature type="binding site" evidence="6">
    <location>
        <begin position="213"/>
        <end position="216"/>
    </location>
    <ligand>
        <name>ATP</name>
        <dbReference type="ChEBI" id="CHEBI:30616"/>
    </ligand>
</feature>
<dbReference type="CDD" id="cd10225">
    <property type="entry name" value="ASKHA_NBD_MreB-like"/>
    <property type="match status" value="1"/>
</dbReference>
<evidence type="ECO:0000313" key="7">
    <source>
        <dbReference type="EMBL" id="MXO72981.1"/>
    </source>
</evidence>
<gene>
    <name evidence="6" type="primary">mreB</name>
    <name evidence="7" type="ORF">GRI99_15230</name>
</gene>
<dbReference type="HAMAP" id="MF_02207">
    <property type="entry name" value="MreB"/>
    <property type="match status" value="1"/>
</dbReference>
<evidence type="ECO:0000256" key="3">
    <source>
        <dbReference type="ARBA" id="ARBA00022840"/>
    </source>
</evidence>
<dbReference type="GO" id="GO:0005737">
    <property type="term" value="C:cytoplasm"/>
    <property type="evidence" value="ECO:0007669"/>
    <property type="project" value="UniProtKB-SubCell"/>
</dbReference>
<reference evidence="7 8" key="1">
    <citation type="submission" date="2019-12" db="EMBL/GenBank/DDBJ databases">
        <title>Genomic-based taxomic classification of the family Erythrobacteraceae.</title>
        <authorList>
            <person name="Xu L."/>
        </authorList>
    </citation>
    <scope>NUCLEOTIDE SEQUENCE [LARGE SCALE GENOMIC DNA]</scope>
    <source>
        <strain evidence="7 8">M0322</strain>
    </source>
</reference>
<keyword evidence="2 6" id="KW-0547">Nucleotide-binding</keyword>
<comment type="caution">
    <text evidence="6">Lacks conserved residue(s) required for the propagation of feature annotation.</text>
</comment>
<sequence>MRKFLIGSGKPDLAIDFGTANTRVVVCNAGVLFDEPSLCCFAGEASGSELVAVGASVKAMLNRTSGALRIVRPLHRGVLSDIAAAREFLVYAVRSSVGQRRLRPFRAIIGVPADATVAERGALLTAANDAGLGSVELVAEPLAAALGAGLPLYRPEGSMIVECGAGVTEAAVISLGGMCATASIRGGGNALDAALSDYLHIRHKFLVGTNTAERVKRDLVNILENELSEQAEIVIKGRSLVSGLPEAVAISAGELISVIDKQIAAVTRMVRNLLAQLPPELSRDIHGSGIFLTGGSAAIGLVGKAIANDTGLQVSVANDHANCVALGLQKALAF</sequence>
<organism evidence="7 8">
    <name type="scientific">Alteraurantiacibacter buctensis</name>
    <dbReference type="NCBI Taxonomy" id="1503981"/>
    <lineage>
        <taxon>Bacteria</taxon>
        <taxon>Pseudomonadati</taxon>
        <taxon>Pseudomonadota</taxon>
        <taxon>Alphaproteobacteria</taxon>
        <taxon>Sphingomonadales</taxon>
        <taxon>Erythrobacteraceae</taxon>
        <taxon>Alteraurantiacibacter</taxon>
    </lineage>
</organism>
<evidence type="ECO:0000256" key="5">
    <source>
        <dbReference type="ARBA" id="ARBA00023458"/>
    </source>
</evidence>
<comment type="caution">
    <text evidence="7">The sequence shown here is derived from an EMBL/GenBank/DDBJ whole genome shotgun (WGS) entry which is preliminary data.</text>
</comment>
<evidence type="ECO:0000256" key="4">
    <source>
        <dbReference type="ARBA" id="ARBA00022960"/>
    </source>
</evidence>
<comment type="function">
    <text evidence="6">Forms membrane-associated dynamic filaments that are essential for cell shape determination. Acts by regulating cell wall synthesis and cell elongation, and thus cell shape. A feedback loop between cell geometry and MreB localization may maintain elongated cell shape by targeting cell wall growth to regions of negative cell wall curvature.</text>
</comment>
<dbReference type="AlphaFoldDB" id="A0A844Z1W7"/>
<dbReference type="PANTHER" id="PTHR42749:SF1">
    <property type="entry name" value="CELL SHAPE-DETERMINING PROTEIN MREB"/>
    <property type="match status" value="1"/>
</dbReference>
<evidence type="ECO:0000256" key="2">
    <source>
        <dbReference type="ARBA" id="ARBA00022741"/>
    </source>
</evidence>
<feature type="binding site" evidence="6">
    <location>
        <begin position="19"/>
        <end position="21"/>
    </location>
    <ligand>
        <name>ATP</name>
        <dbReference type="ChEBI" id="CHEBI:30616"/>
    </ligand>
</feature>
<dbReference type="GO" id="GO:0005524">
    <property type="term" value="F:ATP binding"/>
    <property type="evidence" value="ECO:0007669"/>
    <property type="project" value="UniProtKB-KW"/>
</dbReference>
<dbReference type="GO" id="GO:0008360">
    <property type="term" value="P:regulation of cell shape"/>
    <property type="evidence" value="ECO:0007669"/>
    <property type="project" value="UniProtKB-UniRule"/>
</dbReference>
<evidence type="ECO:0000313" key="8">
    <source>
        <dbReference type="Proteomes" id="UP000466966"/>
    </source>
</evidence>